<gene>
    <name evidence="1" type="ORF">NM688_g1312</name>
</gene>
<dbReference type="Proteomes" id="UP001148662">
    <property type="component" value="Unassembled WGS sequence"/>
</dbReference>
<evidence type="ECO:0000313" key="1">
    <source>
        <dbReference type="EMBL" id="KAJ3557734.1"/>
    </source>
</evidence>
<protein>
    <submittedName>
        <fullName evidence="1">Uncharacterized protein</fullName>
    </submittedName>
</protein>
<name>A0ACC1TBV2_9APHY</name>
<organism evidence="1 2">
    <name type="scientific">Phlebia brevispora</name>
    <dbReference type="NCBI Taxonomy" id="194682"/>
    <lineage>
        <taxon>Eukaryota</taxon>
        <taxon>Fungi</taxon>
        <taxon>Dikarya</taxon>
        <taxon>Basidiomycota</taxon>
        <taxon>Agaricomycotina</taxon>
        <taxon>Agaricomycetes</taxon>
        <taxon>Polyporales</taxon>
        <taxon>Meruliaceae</taxon>
        <taxon>Phlebia</taxon>
    </lineage>
</organism>
<sequence length="538" mass="58794">MAAGWAYNLRNCDQATDSESDGNSPTASKECIQEVSEDTKLLHELDLSSRQDEAIYKANPWTIAKLNAATRPTDAVPRKSHQTSSFPRAKIQPSNGPYVGSKKQPERSNKSKTSLRPQRSRRLPSVEKPREHSPKPRSSDIGTRIASANKSDLSFAVGGRVSMDNSCVHDPVASRQLVDRSPVQHKAHIPALIEAQSIPDPRPADIDIVAAAGATFCPVADECSFSQSASNDLNHFPMPRNHTTSMNPVNARQRDTMYPSITSAIIPPSQVKAPPNRTRKIAEAGAQQPAKSNNSQPRECSRIAETDRYTRSPLSSPMRPGLNRYRHTSQRQTASSPVRPSNSRLLTAQFPGHAPASSEPVQHRAGAFLTTRAKAELLVPKLPSRLAYTIDSDSIQTSTTLSHARSIATSKKRDAYEAFSPSPDREWSTLSRTAKKTKKHYNTKEKFDATSGTFCLPVATGANKPSGSSGSKRPRFQYLPPPPAKKDRALANHSTNDHSPAKDSGTRVWKVTRIDPSQIDMRLAAVAISGIMTPTSHE</sequence>
<keyword evidence="2" id="KW-1185">Reference proteome</keyword>
<reference evidence="1" key="1">
    <citation type="submission" date="2022-07" db="EMBL/GenBank/DDBJ databases">
        <title>Genome Sequence of Phlebia brevispora.</title>
        <authorList>
            <person name="Buettner E."/>
        </authorList>
    </citation>
    <scope>NUCLEOTIDE SEQUENCE</scope>
    <source>
        <strain evidence="1">MPL23</strain>
    </source>
</reference>
<comment type="caution">
    <text evidence="1">The sequence shown here is derived from an EMBL/GenBank/DDBJ whole genome shotgun (WGS) entry which is preliminary data.</text>
</comment>
<proteinExistence type="predicted"/>
<evidence type="ECO:0000313" key="2">
    <source>
        <dbReference type="Proteomes" id="UP001148662"/>
    </source>
</evidence>
<accession>A0ACC1TBV2</accession>
<dbReference type="EMBL" id="JANHOG010000135">
    <property type="protein sequence ID" value="KAJ3557734.1"/>
    <property type="molecule type" value="Genomic_DNA"/>
</dbReference>